<dbReference type="EMBL" id="CM045766">
    <property type="protein sequence ID" value="KAI8003969.1"/>
    <property type="molecule type" value="Genomic_DNA"/>
</dbReference>
<sequence>MPSTTHLSILFLLLLISATSTAAKRSFGPRALLLPVTKDPSSLQYLTQIHQRTPLVPVKLTVDLGGQYLWVNCDQGYLSSSYRPVRCSTPLCTLSKSSACGDCFAAPKPGCNHNTCGLNPINTVGNRETPGELAQDIISIQSTDGSNPGRVVIIPRLTFVCGSTWLLGGLASGVTGMAGLGRTDISLPSQFSSAFHFPRKFAICFSSSTTSTGVMFFGGNGTYVFQPYIDISKSLIYTPLIKNRRNTASPDYFIRLKSIKINGNNVPLNTSLLNFKKGRGGTKISTVNSYTVMETSIYNAITNAFIKELSNVPRVAAVSPFGVCFSSKSIGSTRVGPGVPQIDLVLQRESVYWRIFGANSMVSVSDSALCLGFVDGGVDMETSIVIGGYQLEDNLVEFDLAKSRLGFSSSLLFRQTTCGNFNFTANA</sequence>
<evidence type="ECO:0000313" key="1">
    <source>
        <dbReference type="EMBL" id="KAI8003969.1"/>
    </source>
</evidence>
<evidence type="ECO:0000313" key="2">
    <source>
        <dbReference type="Proteomes" id="UP001060215"/>
    </source>
</evidence>
<keyword evidence="2" id="KW-1185">Reference proteome</keyword>
<organism evidence="1 2">
    <name type="scientific">Camellia lanceoleosa</name>
    <dbReference type="NCBI Taxonomy" id="1840588"/>
    <lineage>
        <taxon>Eukaryota</taxon>
        <taxon>Viridiplantae</taxon>
        <taxon>Streptophyta</taxon>
        <taxon>Embryophyta</taxon>
        <taxon>Tracheophyta</taxon>
        <taxon>Spermatophyta</taxon>
        <taxon>Magnoliopsida</taxon>
        <taxon>eudicotyledons</taxon>
        <taxon>Gunneridae</taxon>
        <taxon>Pentapetalae</taxon>
        <taxon>asterids</taxon>
        <taxon>Ericales</taxon>
        <taxon>Theaceae</taxon>
        <taxon>Camellia</taxon>
    </lineage>
</organism>
<dbReference type="Proteomes" id="UP001060215">
    <property type="component" value="Chromosome 9"/>
</dbReference>
<proteinExistence type="predicted"/>
<name>A0ACC0GTG1_9ERIC</name>
<gene>
    <name evidence="1" type="ORF">LOK49_LG08G03021</name>
</gene>
<accession>A0ACC0GTG1</accession>
<reference evidence="1 2" key="1">
    <citation type="journal article" date="2022" name="Plant J.">
        <title>Chromosome-level genome of Camellia lanceoleosa provides a valuable resource for understanding genome evolution and self-incompatibility.</title>
        <authorList>
            <person name="Gong W."/>
            <person name="Xiao S."/>
            <person name="Wang L."/>
            <person name="Liao Z."/>
            <person name="Chang Y."/>
            <person name="Mo W."/>
            <person name="Hu G."/>
            <person name="Li W."/>
            <person name="Zhao G."/>
            <person name="Zhu H."/>
            <person name="Hu X."/>
            <person name="Ji K."/>
            <person name="Xiang X."/>
            <person name="Song Q."/>
            <person name="Yuan D."/>
            <person name="Jin S."/>
            <person name="Zhang L."/>
        </authorList>
    </citation>
    <scope>NUCLEOTIDE SEQUENCE [LARGE SCALE GENOMIC DNA]</scope>
    <source>
        <strain evidence="1">SQ_2022a</strain>
    </source>
</reference>
<comment type="caution">
    <text evidence="1">The sequence shown here is derived from an EMBL/GenBank/DDBJ whole genome shotgun (WGS) entry which is preliminary data.</text>
</comment>
<protein>
    <submittedName>
        <fullName evidence="1">Gamma conglutin 1</fullName>
    </submittedName>
</protein>